<dbReference type="Proteomes" id="UP001058074">
    <property type="component" value="Unassembled WGS sequence"/>
</dbReference>
<name>A0ACB5REI9_9CLOT</name>
<comment type="caution">
    <text evidence="1">The sequence shown here is derived from an EMBL/GenBank/DDBJ whole genome shotgun (WGS) entry which is preliminary data.</text>
</comment>
<protein>
    <submittedName>
        <fullName evidence="1">Uncharacterized protein</fullName>
    </submittedName>
</protein>
<dbReference type="EMBL" id="BROD01000001">
    <property type="protein sequence ID" value="GKX67536.1"/>
    <property type="molecule type" value="Genomic_DNA"/>
</dbReference>
<keyword evidence="2" id="KW-1185">Reference proteome</keyword>
<evidence type="ECO:0000313" key="2">
    <source>
        <dbReference type="Proteomes" id="UP001058074"/>
    </source>
</evidence>
<sequence length="186" mass="21216">MNYLHLANLIHLLIITLLIIHNIYRQVALRPVKPRKYIILPIIFIYITLSSICELGETIMYKEAIQFILLASLGIISGIISGMITKIFTGDDGVLYQKGGLATALILLIVLTTRYFLRHSLAYMPGGALLDKEGLSYLIILSSQLLSRSITMLIRCPQILNLYVSTRQNRRKERKVRRAQKYRNAI</sequence>
<proteinExistence type="predicted"/>
<organism evidence="1 2">
    <name type="scientific">Inconstantimicrobium mannanitabidum</name>
    <dbReference type="NCBI Taxonomy" id="1604901"/>
    <lineage>
        <taxon>Bacteria</taxon>
        <taxon>Bacillati</taxon>
        <taxon>Bacillota</taxon>
        <taxon>Clostridia</taxon>
        <taxon>Eubacteriales</taxon>
        <taxon>Clostridiaceae</taxon>
        <taxon>Inconstantimicrobium</taxon>
    </lineage>
</organism>
<evidence type="ECO:0000313" key="1">
    <source>
        <dbReference type="EMBL" id="GKX67536.1"/>
    </source>
</evidence>
<gene>
    <name evidence="1" type="ORF">rsdtw13_27940</name>
</gene>
<reference evidence="1" key="1">
    <citation type="journal article" date="2025" name="Int. J. Syst. Evol. Microbiol.">
        <title>Inconstantimicrobium mannanitabidum sp. nov., a novel member of the family Clostridiaceae isolated from anoxic soil under the treatment of reductive soil disinfestation.</title>
        <authorList>
            <person name="Ueki A."/>
            <person name="Tonouchi A."/>
            <person name="Honma S."/>
            <person name="Kaku N."/>
            <person name="Ueki K."/>
        </authorList>
    </citation>
    <scope>NUCLEOTIDE SEQUENCE</scope>
    <source>
        <strain evidence="1">TW13</strain>
    </source>
</reference>
<accession>A0ACB5REI9</accession>